<proteinExistence type="predicted"/>
<evidence type="ECO:0000313" key="1">
    <source>
        <dbReference type="EMBL" id="DAF93051.1"/>
    </source>
</evidence>
<reference evidence="1" key="1">
    <citation type="journal article" date="2021" name="Proc. Natl. Acad. Sci. U.S.A.">
        <title>A Catalog of Tens of Thousands of Viruses from Human Metagenomes Reveals Hidden Associations with Chronic Diseases.</title>
        <authorList>
            <person name="Tisza M.J."/>
            <person name="Buck C.B."/>
        </authorList>
    </citation>
    <scope>NUCLEOTIDE SEQUENCE</scope>
    <source>
        <strain evidence="1">CtGrV43</strain>
    </source>
</reference>
<dbReference type="EMBL" id="BK016079">
    <property type="protein sequence ID" value="DAF93051.1"/>
    <property type="molecule type" value="Genomic_DNA"/>
</dbReference>
<sequence>MHKNSAYCSYSDRRFMIFYFITYMKYVSV</sequence>
<protein>
    <submittedName>
        <fullName evidence="1">Uncharacterized protein</fullName>
    </submittedName>
</protein>
<organism evidence="1">
    <name type="scientific">Myoviridae sp. ctGrV43</name>
    <dbReference type="NCBI Taxonomy" id="2825075"/>
    <lineage>
        <taxon>Viruses</taxon>
        <taxon>Duplodnaviria</taxon>
        <taxon>Heunggongvirae</taxon>
        <taxon>Uroviricota</taxon>
        <taxon>Caudoviricetes</taxon>
    </lineage>
</organism>
<name>A0A8S5UF50_9CAUD</name>
<accession>A0A8S5UF50</accession>